<dbReference type="GO" id="GO:0016301">
    <property type="term" value="F:kinase activity"/>
    <property type="evidence" value="ECO:0007669"/>
    <property type="project" value="UniProtKB-KW"/>
</dbReference>
<keyword evidence="3" id="KW-1185">Reference proteome</keyword>
<feature type="domain" description="ATPase BadF/BadG/BcrA/BcrD type" evidence="1">
    <location>
        <begin position="9"/>
        <end position="305"/>
    </location>
</feature>
<comment type="caution">
    <text evidence="2">The sequence shown here is derived from an EMBL/GenBank/DDBJ whole genome shotgun (WGS) entry which is preliminary data.</text>
</comment>
<keyword evidence="2" id="KW-0808">Transferase</keyword>
<reference evidence="3" key="1">
    <citation type="journal article" date="2019" name="Int. J. Syst. Evol. Microbiol.">
        <title>The Global Catalogue of Microorganisms (GCM) 10K type strain sequencing project: providing services to taxonomists for standard genome sequencing and annotation.</title>
        <authorList>
            <consortium name="The Broad Institute Genomics Platform"/>
            <consortium name="The Broad Institute Genome Sequencing Center for Infectious Disease"/>
            <person name="Wu L."/>
            <person name="Ma J."/>
        </authorList>
    </citation>
    <scope>NUCLEOTIDE SEQUENCE [LARGE SCALE GENOMIC DNA]</scope>
    <source>
        <strain evidence="3">CGMCC 4.7289</strain>
    </source>
</reference>
<name>A0ABV8M1X1_9ACTN</name>
<dbReference type="InterPro" id="IPR002731">
    <property type="entry name" value="ATPase_BadF"/>
</dbReference>
<keyword evidence="2" id="KW-0418">Kinase</keyword>
<dbReference type="Proteomes" id="UP001595816">
    <property type="component" value="Unassembled WGS sequence"/>
</dbReference>
<dbReference type="EMBL" id="JBHSAY010000033">
    <property type="protein sequence ID" value="MFC4136581.1"/>
    <property type="molecule type" value="Genomic_DNA"/>
</dbReference>
<dbReference type="RefSeq" id="WP_253760231.1">
    <property type="nucleotide sequence ID" value="NZ_JAMZDZ010000001.1"/>
</dbReference>
<gene>
    <name evidence="2" type="ORF">ACFOZ4_38740</name>
</gene>
<dbReference type="PANTHER" id="PTHR43190:SF3">
    <property type="entry name" value="N-ACETYL-D-GLUCOSAMINE KINASE"/>
    <property type="match status" value="1"/>
</dbReference>
<proteinExistence type="predicted"/>
<sequence length="329" mass="33408">MSAPLLVAVDGGNSKTDVILADGDGTVLAAVRGPTSSPHNIGVPGTIALLGDLVQRVRKEAGLAPDVPLDRAEIYLAGADLPVEVATLMAAVGEAGWAVEHRVDNDLFALLRAGTDHPDAIAVVCGAGINCLGRTEAGAYARFPALGPVSGDWGGGHHLAQLALWHAVRGEDGRGPGTALVDAVARHFGLPTVEDVGIALHFGDIPGDRLTELTPILFEVAAGGDGVAACVVQRQAEEIVSLASVAAGRLGLRNRPVDVVLGGGVLRARHPMLHEAVVAGLAVEVPRARPTVLDAAPVTGAVLLGLDALGASPAAKAAARHSILNSRSR</sequence>
<protein>
    <submittedName>
        <fullName evidence="2">N-acetylglucosamine kinase</fullName>
    </submittedName>
</protein>
<evidence type="ECO:0000313" key="3">
    <source>
        <dbReference type="Proteomes" id="UP001595816"/>
    </source>
</evidence>
<evidence type="ECO:0000313" key="2">
    <source>
        <dbReference type="EMBL" id="MFC4136581.1"/>
    </source>
</evidence>
<organism evidence="2 3">
    <name type="scientific">Hamadaea flava</name>
    <dbReference type="NCBI Taxonomy" id="1742688"/>
    <lineage>
        <taxon>Bacteria</taxon>
        <taxon>Bacillati</taxon>
        <taxon>Actinomycetota</taxon>
        <taxon>Actinomycetes</taxon>
        <taxon>Micromonosporales</taxon>
        <taxon>Micromonosporaceae</taxon>
        <taxon>Hamadaea</taxon>
    </lineage>
</organism>
<dbReference type="InterPro" id="IPR052519">
    <property type="entry name" value="Euk-type_GlcNAc_Kinase"/>
</dbReference>
<dbReference type="Gene3D" id="3.30.420.40">
    <property type="match status" value="2"/>
</dbReference>
<evidence type="ECO:0000259" key="1">
    <source>
        <dbReference type="Pfam" id="PF01869"/>
    </source>
</evidence>
<dbReference type="Pfam" id="PF01869">
    <property type="entry name" value="BcrAD_BadFG"/>
    <property type="match status" value="1"/>
</dbReference>
<dbReference type="InterPro" id="IPR043129">
    <property type="entry name" value="ATPase_NBD"/>
</dbReference>
<dbReference type="SUPFAM" id="SSF53067">
    <property type="entry name" value="Actin-like ATPase domain"/>
    <property type="match status" value="2"/>
</dbReference>
<dbReference type="PANTHER" id="PTHR43190">
    <property type="entry name" value="N-ACETYL-D-GLUCOSAMINE KINASE"/>
    <property type="match status" value="1"/>
</dbReference>
<accession>A0ABV8M1X1</accession>